<comment type="similarity">
    <text evidence="1 7">Belongs to the mandelate racemase/muconate lactonizing enzyme family.</text>
</comment>
<accession>A0A5M6DL16</accession>
<name>A0A5M6DL16_9BACT</name>
<evidence type="ECO:0000313" key="9">
    <source>
        <dbReference type="EMBL" id="KAA5548218.1"/>
    </source>
</evidence>
<evidence type="ECO:0000313" key="10">
    <source>
        <dbReference type="Proteomes" id="UP000323426"/>
    </source>
</evidence>
<dbReference type="InterPro" id="IPR036849">
    <property type="entry name" value="Enolase-like_C_sf"/>
</dbReference>
<evidence type="ECO:0000256" key="3">
    <source>
        <dbReference type="ARBA" id="ARBA00022842"/>
    </source>
</evidence>
<feature type="active site" description="Proton acceptor; specific for (S)-substrate epimerization" evidence="5">
    <location>
        <position position="254"/>
    </location>
</feature>
<organism evidence="9 10">
    <name type="scientific">Adhaeribacter rhizoryzae</name>
    <dbReference type="NCBI Taxonomy" id="2607907"/>
    <lineage>
        <taxon>Bacteria</taxon>
        <taxon>Pseudomonadati</taxon>
        <taxon>Bacteroidota</taxon>
        <taxon>Cytophagia</taxon>
        <taxon>Cytophagales</taxon>
        <taxon>Hymenobacteraceae</taxon>
        <taxon>Adhaeribacter</taxon>
    </lineage>
</organism>
<evidence type="ECO:0000256" key="6">
    <source>
        <dbReference type="PIRSR" id="PIRSR634603-3"/>
    </source>
</evidence>
<gene>
    <name evidence="9" type="ORF">F0145_05670</name>
</gene>
<dbReference type="SUPFAM" id="SSF51604">
    <property type="entry name" value="Enolase C-terminal domain-like"/>
    <property type="match status" value="1"/>
</dbReference>
<keyword evidence="4 7" id="KW-0413">Isomerase</keyword>
<comment type="caution">
    <text evidence="9">The sequence shown here is derived from an EMBL/GenBank/DDBJ whole genome shotgun (WGS) entry which is preliminary data.</text>
</comment>
<feature type="binding site" evidence="6">
    <location>
        <position position="207"/>
    </location>
    <ligand>
        <name>Mg(2+)</name>
        <dbReference type="ChEBI" id="CHEBI:18420"/>
    </ligand>
</feature>
<feature type="binding site" evidence="6">
    <location>
        <position position="232"/>
    </location>
    <ligand>
        <name>Mg(2+)</name>
        <dbReference type="ChEBI" id="CHEBI:18420"/>
    </ligand>
</feature>
<dbReference type="GO" id="GO:0016855">
    <property type="term" value="F:racemase and epimerase activity, acting on amino acids and derivatives"/>
    <property type="evidence" value="ECO:0007669"/>
    <property type="project" value="UniProtKB-UniRule"/>
</dbReference>
<dbReference type="Gene3D" id="3.20.20.120">
    <property type="entry name" value="Enolase-like C-terminal domain"/>
    <property type="match status" value="1"/>
</dbReference>
<keyword evidence="10" id="KW-1185">Reference proteome</keyword>
<feature type="binding site" evidence="6">
    <location>
        <position position="180"/>
    </location>
    <ligand>
        <name>Mg(2+)</name>
        <dbReference type="ChEBI" id="CHEBI:18420"/>
    </ligand>
</feature>
<evidence type="ECO:0000256" key="1">
    <source>
        <dbReference type="ARBA" id="ARBA00008031"/>
    </source>
</evidence>
<dbReference type="SUPFAM" id="SSF54826">
    <property type="entry name" value="Enolase N-terminal domain-like"/>
    <property type="match status" value="1"/>
</dbReference>
<evidence type="ECO:0000256" key="7">
    <source>
        <dbReference type="RuleBase" id="RU366006"/>
    </source>
</evidence>
<dbReference type="Gene3D" id="3.30.390.10">
    <property type="entry name" value="Enolase-like, N-terminal domain"/>
    <property type="match status" value="1"/>
</dbReference>
<dbReference type="GO" id="GO:0000287">
    <property type="term" value="F:magnesium ion binding"/>
    <property type="evidence" value="ECO:0007669"/>
    <property type="project" value="UniProtKB-ARBA"/>
</dbReference>
<evidence type="ECO:0000256" key="2">
    <source>
        <dbReference type="ARBA" id="ARBA00022723"/>
    </source>
</evidence>
<protein>
    <recommendedName>
        <fullName evidence="7">Dipeptide epimerase</fullName>
        <ecNumber evidence="7">5.1.1.-</ecNumber>
    </recommendedName>
</protein>
<dbReference type="InterPro" id="IPR034603">
    <property type="entry name" value="Dipeptide_epimerase"/>
</dbReference>
<dbReference type="EC" id="5.1.1.-" evidence="7"/>
<dbReference type="SMART" id="SM00922">
    <property type="entry name" value="MR_MLE"/>
    <property type="match status" value="1"/>
</dbReference>
<evidence type="ECO:0000256" key="4">
    <source>
        <dbReference type="ARBA" id="ARBA00023235"/>
    </source>
</evidence>
<evidence type="ECO:0000259" key="8">
    <source>
        <dbReference type="SMART" id="SM00922"/>
    </source>
</evidence>
<dbReference type="CDD" id="cd03319">
    <property type="entry name" value="L-Ala-DL-Glu_epimerase"/>
    <property type="match status" value="1"/>
</dbReference>
<dbReference type="EMBL" id="VWSF01000003">
    <property type="protein sequence ID" value="KAA5548218.1"/>
    <property type="molecule type" value="Genomic_DNA"/>
</dbReference>
<reference evidence="9 10" key="1">
    <citation type="submission" date="2019-09" db="EMBL/GenBank/DDBJ databases">
        <title>Genome sequence and assembly of Adhaeribacter sp.</title>
        <authorList>
            <person name="Chhetri G."/>
        </authorList>
    </citation>
    <scope>NUCLEOTIDE SEQUENCE [LARGE SCALE GENOMIC DNA]</scope>
    <source>
        <strain evidence="9 10">DK36</strain>
    </source>
</reference>
<dbReference type="InterPro" id="IPR029017">
    <property type="entry name" value="Enolase-like_N"/>
</dbReference>
<keyword evidence="3 6" id="KW-0460">Magnesium</keyword>
<dbReference type="InterPro" id="IPR013342">
    <property type="entry name" value="Mandelate_racemase_C"/>
</dbReference>
<feature type="active site" description="Proton acceptor; specific for (R)-substrate epimerization" evidence="5">
    <location>
        <position position="156"/>
    </location>
</feature>
<keyword evidence="2 6" id="KW-0479">Metal-binding</keyword>
<dbReference type="InterPro" id="IPR029065">
    <property type="entry name" value="Enolase_C-like"/>
</dbReference>
<dbReference type="AlphaFoldDB" id="A0A5M6DL16"/>
<dbReference type="PANTHER" id="PTHR48073">
    <property type="entry name" value="O-SUCCINYLBENZOATE SYNTHASE-RELATED"/>
    <property type="match status" value="1"/>
</dbReference>
<comment type="cofactor">
    <cofactor evidence="6 7">
        <name>Mg(2+)</name>
        <dbReference type="ChEBI" id="CHEBI:18420"/>
    </cofactor>
    <text evidence="6 7">Binds 1 Mg(2+) ion per subunit.</text>
</comment>
<sequence>MLRWHLESKKLQLRYTWKISRNSSDEKTNLFIRVADRRFVGIGEAAPNIRYGETAEALTHQYELLVENGLELIRSLEDLQVLLSLYPPANSLRFAIESAYIHYYCQKKSISVVEFLGVNLPASVATAFTLPIMNPELVANFIRDNNLNRFANLKVKVNQEDGLNLVKQVASVNNRPLIVDANEAWTDPDKLLIFLEQLKPYQIAFIEQPMPATEIEAYKYLRQQTPYDIFADESVTDHADFEALQQQFHGVNMKLMKAGGYLNGLQILEQTRQHGLKTMVGCMVETSLGIWSAMQLCQGVYQADLDGFLILKDEPFGIVEERNGELFIS</sequence>
<feature type="domain" description="Mandelate racemase/muconate lactonizing enzyme C-terminal" evidence="8">
    <location>
        <begin position="135"/>
        <end position="228"/>
    </location>
</feature>
<proteinExistence type="inferred from homology"/>
<evidence type="ECO:0000256" key="5">
    <source>
        <dbReference type="PIRSR" id="PIRSR634603-1"/>
    </source>
</evidence>
<dbReference type="PANTHER" id="PTHR48073:SF2">
    <property type="entry name" value="O-SUCCINYLBENZOATE SYNTHASE"/>
    <property type="match status" value="1"/>
</dbReference>
<dbReference type="Pfam" id="PF13378">
    <property type="entry name" value="MR_MLE_C"/>
    <property type="match status" value="1"/>
</dbReference>
<dbReference type="RefSeq" id="WP_150087351.1">
    <property type="nucleotide sequence ID" value="NZ_VWSF01000003.1"/>
</dbReference>
<dbReference type="Proteomes" id="UP000323426">
    <property type="component" value="Unassembled WGS sequence"/>
</dbReference>